<evidence type="ECO:0000256" key="7">
    <source>
        <dbReference type="SAM" id="SignalP"/>
    </source>
</evidence>
<feature type="chain" id="PRO_5032986254" description="Mitochondrial fission 1 protein" evidence="7">
    <location>
        <begin position="26"/>
        <end position="143"/>
    </location>
</feature>
<feature type="signal peptide" evidence="7">
    <location>
        <begin position="1"/>
        <end position="25"/>
    </location>
</feature>
<keyword evidence="5" id="KW-1133">Transmembrane helix</keyword>
<evidence type="ECO:0000256" key="4">
    <source>
        <dbReference type="ARBA" id="ARBA00022787"/>
    </source>
</evidence>
<dbReference type="PANTHER" id="PTHR13247:SF0">
    <property type="entry name" value="MITOCHONDRIAL FISSION 1 PROTEIN"/>
    <property type="match status" value="1"/>
</dbReference>
<evidence type="ECO:0008006" key="10">
    <source>
        <dbReference type="Google" id="ProtNLM"/>
    </source>
</evidence>
<dbReference type="PANTHER" id="PTHR13247">
    <property type="entry name" value="TETRATRICOPEPTIDE REPEAT PROTEIN 11 TPR REPEAT PROTEIN 11"/>
    <property type="match status" value="1"/>
</dbReference>
<comment type="similarity">
    <text evidence="2">Belongs to the FIS1 family.</text>
</comment>
<protein>
    <recommendedName>
        <fullName evidence="10">Mitochondrial fission 1 protein</fullName>
    </recommendedName>
</protein>
<name>A0A835IRD5_9MAGN</name>
<dbReference type="GO" id="GO:0000266">
    <property type="term" value="P:mitochondrial fission"/>
    <property type="evidence" value="ECO:0007669"/>
    <property type="project" value="InterPro"/>
</dbReference>
<dbReference type="Gene3D" id="1.25.40.10">
    <property type="entry name" value="Tetratricopeptide repeat domain"/>
    <property type="match status" value="1"/>
</dbReference>
<gene>
    <name evidence="8" type="ORF">IFM89_031874</name>
</gene>
<dbReference type="Proteomes" id="UP000631114">
    <property type="component" value="Unassembled WGS sequence"/>
</dbReference>
<dbReference type="AlphaFoldDB" id="A0A835IRD5"/>
<dbReference type="GO" id="GO:0016559">
    <property type="term" value="P:peroxisome fission"/>
    <property type="evidence" value="ECO:0007669"/>
    <property type="project" value="TreeGrafter"/>
</dbReference>
<dbReference type="PROSITE" id="PS51257">
    <property type="entry name" value="PROKAR_LIPOPROTEIN"/>
    <property type="match status" value="1"/>
</dbReference>
<dbReference type="GO" id="GO:0005778">
    <property type="term" value="C:peroxisomal membrane"/>
    <property type="evidence" value="ECO:0007669"/>
    <property type="project" value="TreeGrafter"/>
</dbReference>
<reference evidence="8 9" key="1">
    <citation type="submission" date="2020-10" db="EMBL/GenBank/DDBJ databases">
        <title>The Coptis chinensis genome and diversification of protoberbering-type alkaloids.</title>
        <authorList>
            <person name="Wang B."/>
            <person name="Shu S."/>
            <person name="Song C."/>
            <person name="Liu Y."/>
        </authorList>
    </citation>
    <scope>NUCLEOTIDE SEQUENCE [LARGE SCALE GENOMIC DNA]</scope>
    <source>
        <strain evidence="8">HL-2020</strain>
        <tissue evidence="8">Leaf</tissue>
    </source>
</reference>
<keyword evidence="6" id="KW-0496">Mitochondrion</keyword>
<dbReference type="InterPro" id="IPR011990">
    <property type="entry name" value="TPR-like_helical_dom_sf"/>
</dbReference>
<evidence type="ECO:0000256" key="3">
    <source>
        <dbReference type="ARBA" id="ARBA00022692"/>
    </source>
</evidence>
<dbReference type="EMBL" id="JADFTS010000002">
    <property type="protein sequence ID" value="KAF9622470.1"/>
    <property type="molecule type" value="Genomic_DNA"/>
</dbReference>
<evidence type="ECO:0000256" key="6">
    <source>
        <dbReference type="ARBA" id="ARBA00023128"/>
    </source>
</evidence>
<keyword evidence="7" id="KW-0732">Signal</keyword>
<organism evidence="8 9">
    <name type="scientific">Coptis chinensis</name>
    <dbReference type="NCBI Taxonomy" id="261450"/>
    <lineage>
        <taxon>Eukaryota</taxon>
        <taxon>Viridiplantae</taxon>
        <taxon>Streptophyta</taxon>
        <taxon>Embryophyta</taxon>
        <taxon>Tracheophyta</taxon>
        <taxon>Spermatophyta</taxon>
        <taxon>Magnoliopsida</taxon>
        <taxon>Ranunculales</taxon>
        <taxon>Ranunculaceae</taxon>
        <taxon>Coptidoideae</taxon>
        <taxon>Coptis</taxon>
    </lineage>
</organism>
<proteinExistence type="inferred from homology"/>
<evidence type="ECO:0000256" key="5">
    <source>
        <dbReference type="ARBA" id="ARBA00022989"/>
    </source>
</evidence>
<dbReference type="Pfam" id="PF14852">
    <property type="entry name" value="Fis1_TPR_N"/>
    <property type="match status" value="1"/>
</dbReference>
<dbReference type="InterPro" id="IPR016543">
    <property type="entry name" value="Fis1"/>
</dbReference>
<evidence type="ECO:0000256" key="2">
    <source>
        <dbReference type="ARBA" id="ARBA00008937"/>
    </source>
</evidence>
<keyword evidence="4" id="KW-1000">Mitochondrion outer membrane</keyword>
<accession>A0A835IRD5</accession>
<sequence length="143" mass="15715">MFRSVHHYLTLVMVILGCDREIAEAANGTSDEIKKESIMRLSWALVHSKQPEDVQRGLAMLEDSLVSPGSPLQKREKLYLMAVRNFRSVDYSRSRSHLIGGRPCLKKTVEDKIAEDGAIGIGIATTAARLVVGGIVAALARKK</sequence>
<comment type="subcellular location">
    <subcellularLocation>
        <location evidence="1">Mitochondrion outer membrane</location>
        <topology evidence="1">Single-pass membrane protein</topology>
    </subcellularLocation>
</comment>
<keyword evidence="9" id="KW-1185">Reference proteome</keyword>
<keyword evidence="3" id="KW-0812">Transmembrane</keyword>
<evidence type="ECO:0000313" key="8">
    <source>
        <dbReference type="EMBL" id="KAF9622470.1"/>
    </source>
</evidence>
<dbReference type="InterPro" id="IPR028058">
    <property type="entry name" value="Fis1_TPR_N"/>
</dbReference>
<comment type="caution">
    <text evidence="8">The sequence shown here is derived from an EMBL/GenBank/DDBJ whole genome shotgun (WGS) entry which is preliminary data.</text>
</comment>
<keyword evidence="5" id="KW-0472">Membrane</keyword>
<dbReference type="GO" id="GO:0005741">
    <property type="term" value="C:mitochondrial outer membrane"/>
    <property type="evidence" value="ECO:0007669"/>
    <property type="project" value="UniProtKB-SubCell"/>
</dbReference>
<dbReference type="SUPFAM" id="SSF48452">
    <property type="entry name" value="TPR-like"/>
    <property type="match status" value="1"/>
</dbReference>
<dbReference type="OrthoDB" id="421154at2759"/>
<evidence type="ECO:0000313" key="9">
    <source>
        <dbReference type="Proteomes" id="UP000631114"/>
    </source>
</evidence>
<evidence type="ECO:0000256" key="1">
    <source>
        <dbReference type="ARBA" id="ARBA00004572"/>
    </source>
</evidence>
<dbReference type="GO" id="GO:0000422">
    <property type="term" value="P:autophagy of mitochondrion"/>
    <property type="evidence" value="ECO:0007669"/>
    <property type="project" value="TreeGrafter"/>
</dbReference>